<sequence>MYVYLYAPLHPLFACALAPTTYFSYYASNEIKDSPGDTETKGKKKNEKKEEKEATACVRGCGCVCVEVTKKNCEAKENRDTNVRERMAQHTRVKSPPQLKGKYLTDLGGNPSGRARHQLMYEVKVSKFCLSCTLSN</sequence>
<dbReference type="KEGG" id="tbg:TbgDal_III710"/>
<gene>
    <name evidence="1" type="ORF">TbgDal_III710</name>
</gene>
<dbReference type="EMBL" id="FN554966">
    <property type="protein sequence ID" value="CBH09732.1"/>
    <property type="molecule type" value="Genomic_DNA"/>
</dbReference>
<evidence type="ECO:0000313" key="2">
    <source>
        <dbReference type="Proteomes" id="UP000002316"/>
    </source>
</evidence>
<organism evidence="1 2">
    <name type="scientific">Trypanosoma brucei gambiense (strain MHOM/CI/86/DAL972)</name>
    <dbReference type="NCBI Taxonomy" id="679716"/>
    <lineage>
        <taxon>Eukaryota</taxon>
        <taxon>Discoba</taxon>
        <taxon>Euglenozoa</taxon>
        <taxon>Kinetoplastea</taxon>
        <taxon>Metakinetoplastina</taxon>
        <taxon>Trypanosomatida</taxon>
        <taxon>Trypanosomatidae</taxon>
        <taxon>Trypanosoma</taxon>
    </lineage>
</organism>
<name>C9ZJW8_TRYB9</name>
<proteinExistence type="predicted"/>
<dbReference type="GeneID" id="23859465"/>
<dbReference type="AlphaFoldDB" id="C9ZJW8"/>
<evidence type="ECO:0000313" key="1">
    <source>
        <dbReference type="EMBL" id="CBH09732.1"/>
    </source>
</evidence>
<dbReference type="Proteomes" id="UP000002316">
    <property type="component" value="Chromosome 3"/>
</dbReference>
<dbReference type="RefSeq" id="XP_011772025.1">
    <property type="nucleotide sequence ID" value="XM_011773723.1"/>
</dbReference>
<protein>
    <submittedName>
        <fullName evidence="1">Uncharacterized protein</fullName>
    </submittedName>
</protein>
<reference evidence="2" key="1">
    <citation type="journal article" date="2010" name="PLoS Negl. Trop. Dis.">
        <title>The genome sequence of Trypanosoma brucei gambiense, causative agent of chronic human african trypanosomiasis.</title>
        <authorList>
            <person name="Jackson A.P."/>
            <person name="Sanders M."/>
            <person name="Berry A."/>
            <person name="McQuillan J."/>
            <person name="Aslett M.A."/>
            <person name="Quail M.A."/>
            <person name="Chukualim B."/>
            <person name="Capewell P."/>
            <person name="MacLeod A."/>
            <person name="Melville S.E."/>
            <person name="Gibson W."/>
            <person name="Barry J.D."/>
            <person name="Berriman M."/>
            <person name="Hertz-Fowler C."/>
        </authorList>
    </citation>
    <scope>NUCLEOTIDE SEQUENCE [LARGE SCALE GENOMIC DNA]</scope>
    <source>
        <strain evidence="2">MHOM/CI/86/DAL972</strain>
    </source>
</reference>
<accession>C9ZJW8</accession>